<dbReference type="HAMAP" id="MF_00156">
    <property type="entry name" value="PanB"/>
    <property type="match status" value="1"/>
</dbReference>
<evidence type="ECO:0000256" key="3">
    <source>
        <dbReference type="ARBA" id="ARBA00011424"/>
    </source>
</evidence>
<evidence type="ECO:0000313" key="12">
    <source>
        <dbReference type="Proteomes" id="UP000095347"/>
    </source>
</evidence>
<dbReference type="OrthoDB" id="9781789at2"/>
<evidence type="ECO:0000256" key="2">
    <source>
        <dbReference type="ARBA" id="ARBA00008676"/>
    </source>
</evidence>
<keyword evidence="4 7" id="KW-0566">Pantothenate biosynthesis</keyword>
<dbReference type="UniPathway" id="UPA00028">
    <property type="reaction ID" value="UER00003"/>
</dbReference>
<evidence type="ECO:0000256" key="9">
    <source>
        <dbReference type="PIRSR" id="PIRSR000388-2"/>
    </source>
</evidence>
<dbReference type="PANTHER" id="PTHR20881:SF0">
    <property type="entry name" value="3-METHYL-2-OXOBUTANOATE HYDROXYMETHYLTRANSFERASE"/>
    <property type="match status" value="1"/>
</dbReference>
<organism evidence="11 12">
    <name type="scientific">Magnetovibrio blakemorei</name>
    <dbReference type="NCBI Taxonomy" id="28181"/>
    <lineage>
        <taxon>Bacteria</taxon>
        <taxon>Pseudomonadati</taxon>
        <taxon>Pseudomonadota</taxon>
        <taxon>Alphaproteobacteria</taxon>
        <taxon>Rhodospirillales</taxon>
        <taxon>Magnetovibrionaceae</taxon>
        <taxon>Magnetovibrio</taxon>
    </lineage>
</organism>
<keyword evidence="12" id="KW-1185">Reference proteome</keyword>
<evidence type="ECO:0000313" key="11">
    <source>
        <dbReference type="EMBL" id="OEJ69243.1"/>
    </source>
</evidence>
<keyword evidence="7 10" id="KW-0479">Metal-binding</keyword>
<dbReference type="CDD" id="cd06557">
    <property type="entry name" value="KPHMT-like"/>
    <property type="match status" value="1"/>
</dbReference>
<dbReference type="EC" id="2.1.2.11" evidence="7"/>
<evidence type="ECO:0000256" key="5">
    <source>
        <dbReference type="ARBA" id="ARBA00022679"/>
    </source>
</evidence>
<evidence type="ECO:0000256" key="8">
    <source>
        <dbReference type="PIRSR" id="PIRSR000388-1"/>
    </source>
</evidence>
<dbReference type="GO" id="GO:0000287">
    <property type="term" value="F:magnesium ion binding"/>
    <property type="evidence" value="ECO:0007669"/>
    <property type="project" value="TreeGrafter"/>
</dbReference>
<dbReference type="AlphaFoldDB" id="A0A1E5QC35"/>
<keyword evidence="7" id="KW-0963">Cytoplasm</keyword>
<dbReference type="STRING" id="28181.BEN30_03940"/>
<reference evidence="12" key="1">
    <citation type="submission" date="2016-07" db="EMBL/GenBank/DDBJ databases">
        <authorList>
            <person name="Florea S."/>
            <person name="Webb J.S."/>
            <person name="Jaromczyk J."/>
            <person name="Schardl C.L."/>
        </authorList>
    </citation>
    <scope>NUCLEOTIDE SEQUENCE [LARGE SCALE GENOMIC DNA]</scope>
    <source>
        <strain evidence="12">MV-1</strain>
    </source>
</reference>
<dbReference type="GO" id="GO:0015940">
    <property type="term" value="P:pantothenate biosynthetic process"/>
    <property type="evidence" value="ECO:0007669"/>
    <property type="project" value="UniProtKB-UniRule"/>
</dbReference>
<dbReference type="InterPro" id="IPR015813">
    <property type="entry name" value="Pyrv/PenolPyrv_kinase-like_dom"/>
</dbReference>
<name>A0A1E5QC35_9PROT</name>
<comment type="similarity">
    <text evidence="2 7">Belongs to the PanB family.</text>
</comment>
<evidence type="ECO:0000256" key="7">
    <source>
        <dbReference type="HAMAP-Rule" id="MF_00156"/>
    </source>
</evidence>
<dbReference type="SUPFAM" id="SSF51621">
    <property type="entry name" value="Phosphoenolpyruvate/pyruvate domain"/>
    <property type="match status" value="1"/>
</dbReference>
<sequence>MSTHKPVDLDDAVRKLTVPDIRARKRRDGAKPVVCLTAYTVLTARLLDAHTDLLLVGDSLGMVLYGLDSTIAVTMDMMIAHGQAVMRGTKRSCVIVDMPFGSYQESPQIAFRNAARIMKEVGCAGVKIEGGVEMAETVKFLSERGIPVMGHVGLMPQSVNTAGGFKAQGRGDVEAQRIVVDAKAIADAGAFAIVVEGIMEPIARRITDEIDIPTIGIGGSPACDGQILVTEDMAGLFTDFKPRFVKRYMDLGSGLAEAARLYADEVRSGTFPGDEHCFGVVKKTPKHR</sequence>
<dbReference type="PANTHER" id="PTHR20881">
    <property type="entry name" value="3-METHYL-2-OXOBUTANOATE HYDROXYMETHYLTRANSFERASE"/>
    <property type="match status" value="1"/>
</dbReference>
<comment type="caution">
    <text evidence="11">The sequence shown here is derived from an EMBL/GenBank/DDBJ whole genome shotgun (WGS) entry which is preliminary data.</text>
</comment>
<dbReference type="InterPro" id="IPR040442">
    <property type="entry name" value="Pyrv_kinase-like_dom_sf"/>
</dbReference>
<dbReference type="PIRSF" id="PIRSF000388">
    <property type="entry name" value="Pantoate_hydroxy_MeTrfase"/>
    <property type="match status" value="1"/>
</dbReference>
<comment type="catalytic activity">
    <reaction evidence="7">
        <text>(6R)-5,10-methylene-5,6,7,8-tetrahydrofolate + 3-methyl-2-oxobutanoate + H2O = 2-dehydropantoate + (6S)-5,6,7,8-tetrahydrofolate</text>
        <dbReference type="Rhea" id="RHEA:11824"/>
        <dbReference type="ChEBI" id="CHEBI:11561"/>
        <dbReference type="ChEBI" id="CHEBI:11851"/>
        <dbReference type="ChEBI" id="CHEBI:15377"/>
        <dbReference type="ChEBI" id="CHEBI:15636"/>
        <dbReference type="ChEBI" id="CHEBI:57453"/>
        <dbReference type="EC" id="2.1.2.11"/>
    </reaction>
</comment>
<accession>A0A1E5QC35</accession>
<evidence type="ECO:0000256" key="4">
    <source>
        <dbReference type="ARBA" id="ARBA00022655"/>
    </source>
</evidence>
<gene>
    <name evidence="7" type="primary">panB</name>
    <name evidence="11" type="ORF">BEN30_03940</name>
</gene>
<feature type="binding site" evidence="7 9">
    <location>
        <position position="127"/>
    </location>
    <ligand>
        <name>3-methyl-2-oxobutanoate</name>
        <dbReference type="ChEBI" id="CHEBI:11851"/>
    </ligand>
</feature>
<dbReference type="NCBIfam" id="TIGR00222">
    <property type="entry name" value="panB"/>
    <property type="match status" value="1"/>
</dbReference>
<dbReference type="RefSeq" id="WP_069956708.1">
    <property type="nucleotide sequence ID" value="NZ_MCGG01000008.1"/>
</dbReference>
<keyword evidence="5 7" id="KW-0808">Transferase</keyword>
<proteinExistence type="inferred from homology"/>
<dbReference type="EMBL" id="MCGG01000008">
    <property type="protein sequence ID" value="OEJ69243.1"/>
    <property type="molecule type" value="Genomic_DNA"/>
</dbReference>
<dbReference type="Gene3D" id="3.20.20.60">
    <property type="entry name" value="Phosphoenolpyruvate-binding domains"/>
    <property type="match status" value="1"/>
</dbReference>
<feature type="binding site" evidence="7 9">
    <location>
        <begin position="58"/>
        <end position="59"/>
    </location>
    <ligand>
        <name>3-methyl-2-oxobutanoate</name>
        <dbReference type="ChEBI" id="CHEBI:11851"/>
    </ligand>
</feature>
<feature type="active site" description="Proton acceptor" evidence="7 8">
    <location>
        <position position="196"/>
    </location>
</feature>
<dbReference type="GO" id="GO:0003864">
    <property type="term" value="F:3-methyl-2-oxobutanoate hydroxymethyltransferase activity"/>
    <property type="evidence" value="ECO:0007669"/>
    <property type="project" value="UniProtKB-UniRule"/>
</dbReference>
<dbReference type="GO" id="GO:0008168">
    <property type="term" value="F:methyltransferase activity"/>
    <property type="evidence" value="ECO:0007669"/>
    <property type="project" value="UniProtKB-KW"/>
</dbReference>
<keyword evidence="7 10" id="KW-0460">Magnesium</keyword>
<feature type="binding site" evidence="7 10">
    <location>
        <position position="58"/>
    </location>
    <ligand>
        <name>Mg(2+)</name>
        <dbReference type="ChEBI" id="CHEBI:18420"/>
    </ligand>
</feature>
<comment type="pathway">
    <text evidence="1 7">Cofactor biosynthesis; (R)-pantothenate biosynthesis; (R)-pantoate from 3-methyl-2-oxobutanoate: step 1/2.</text>
</comment>
<evidence type="ECO:0000256" key="10">
    <source>
        <dbReference type="PIRSR" id="PIRSR000388-3"/>
    </source>
</evidence>
<dbReference type="FunFam" id="3.20.20.60:FF:000003">
    <property type="entry name" value="3-methyl-2-oxobutanoate hydroxymethyltransferase"/>
    <property type="match status" value="1"/>
</dbReference>
<evidence type="ECO:0000256" key="1">
    <source>
        <dbReference type="ARBA" id="ARBA00005033"/>
    </source>
</evidence>
<protein>
    <recommendedName>
        <fullName evidence="7">3-methyl-2-oxobutanoate hydroxymethyltransferase</fullName>
        <ecNumber evidence="7">2.1.2.11</ecNumber>
    </recommendedName>
    <alternativeName>
        <fullName evidence="7">Ketopantoate hydroxymethyltransferase</fullName>
        <shortName evidence="7">KPHMT</shortName>
    </alternativeName>
</protein>
<dbReference type="Proteomes" id="UP000095347">
    <property type="component" value="Unassembled WGS sequence"/>
</dbReference>
<comment type="cofactor">
    <cofactor evidence="7 10">
        <name>Mg(2+)</name>
        <dbReference type="ChEBI" id="CHEBI:18420"/>
    </cofactor>
    <text evidence="7 10">Binds 1 Mg(2+) ion per subunit.</text>
</comment>
<feature type="binding site" evidence="7 9">
    <location>
        <position position="97"/>
    </location>
    <ligand>
        <name>3-methyl-2-oxobutanoate</name>
        <dbReference type="ChEBI" id="CHEBI:11851"/>
    </ligand>
</feature>
<dbReference type="GO" id="GO:0005737">
    <property type="term" value="C:cytoplasm"/>
    <property type="evidence" value="ECO:0007669"/>
    <property type="project" value="UniProtKB-SubCell"/>
</dbReference>
<keyword evidence="11" id="KW-0489">Methyltransferase</keyword>
<dbReference type="Pfam" id="PF02548">
    <property type="entry name" value="Pantoate_transf"/>
    <property type="match status" value="1"/>
</dbReference>
<comment type="function">
    <text evidence="6 7">Catalyzes the reversible reaction in which hydroxymethyl group from 5,10-methylenetetrahydrofolate is transferred onto alpha-ketoisovalerate to form ketopantoate.</text>
</comment>
<dbReference type="GO" id="GO:0032259">
    <property type="term" value="P:methylation"/>
    <property type="evidence" value="ECO:0007669"/>
    <property type="project" value="UniProtKB-KW"/>
</dbReference>
<feature type="binding site" evidence="7 10">
    <location>
        <position position="129"/>
    </location>
    <ligand>
        <name>Mg(2+)</name>
        <dbReference type="ChEBI" id="CHEBI:18420"/>
    </ligand>
</feature>
<feature type="binding site" evidence="7 10">
    <location>
        <position position="97"/>
    </location>
    <ligand>
        <name>Mg(2+)</name>
        <dbReference type="ChEBI" id="CHEBI:18420"/>
    </ligand>
</feature>
<evidence type="ECO:0000256" key="6">
    <source>
        <dbReference type="ARBA" id="ARBA00056497"/>
    </source>
</evidence>
<dbReference type="NCBIfam" id="NF001452">
    <property type="entry name" value="PRK00311.1"/>
    <property type="match status" value="1"/>
</dbReference>
<dbReference type="InterPro" id="IPR003700">
    <property type="entry name" value="Pantoate_hydroxy_MeTrfase"/>
</dbReference>
<comment type="subcellular location">
    <subcellularLocation>
        <location evidence="7">Cytoplasm</location>
    </subcellularLocation>
</comment>
<comment type="subunit">
    <text evidence="3 7">Homodecamer; pentamer of dimers.</text>
</comment>